<dbReference type="Proteomes" id="UP001172083">
    <property type="component" value="Unassembled WGS sequence"/>
</dbReference>
<evidence type="ECO:0000259" key="4">
    <source>
        <dbReference type="SMART" id="SM00560"/>
    </source>
</evidence>
<dbReference type="PANTHER" id="PTHR35807">
    <property type="entry name" value="TRANSCRIPTIONAL REGULATOR REDD-RELATED"/>
    <property type="match status" value="1"/>
</dbReference>
<sequence length="760" mass="86835">MSVSRAHYFLKVLITAAFSCCFWSSYAQQYLDEGCYLATSSPHNIPAKLEAGYRVIFLGDTKISDGDIDVFTKFLNADTDPLILIFDRVDPGRFNKLSAFVYTGPDDDPVFGPKFNTDKRLYIFSYDGNFLNANNYLKAYGGDIDKRTNNLTIFRDNASSLQELRDQLQDMYRTSGNLPNILISDRPATTMPVIDSLNQRPYFNAIVLENGVKLEQVSWDTTALKSDGKIHTRVNRVRPYKRGYMFSPDVINFNQTNASTVKIFRAHRRRLSDGLSLQLDFDENLFNKVDPSSVYRFANIEFVKDDERSWVGEFSGREQYIDFGDVLGSDLSEVTIAAWVKPHELSYNRSIVGVGESFSAKILDGNLVFTTPDIRDHVNKSHAIAMNEWSHVSFVYDADGFIHFYVGGKLMNSMPASTINSTSQSLIIGTNLWDEFFLGKMDDLKIWKRALSDEEIELVYNEDINPPAESVSAYRIILIISLIAVLLAGVWKFRNNISLKPGKSVKIPPLKTSDQTIYNLRLFGSFQLKNRNGAALTNQFSPQRKELFLLILMYTIRKDGIDSNQMTRILWEGCSPESAKNNRSTQMVRLREILSKNTGISLTYTDKLWKIQFESSTSCDLVAYQTFKRELDNGLLSEDRLSTLLGILGNGVLLPKLEYEWLDRFKGEITNEILEMLTPCFESPKYLKHKKLMQRLTDTVIALDPLNEQALSYRLTSFLEDGKHALARHTFESYQKAYFNFYNEPFSKNFTDYTAKAHQS</sequence>
<evidence type="ECO:0000256" key="2">
    <source>
        <dbReference type="ARBA" id="ARBA00023157"/>
    </source>
</evidence>
<keyword evidence="2" id="KW-1015">Disulfide bond</keyword>
<keyword evidence="1 3" id="KW-0732">Signal</keyword>
<feature type="chain" id="PRO_5045762245" description="LamG-like jellyroll fold domain-containing protein" evidence="3">
    <location>
        <begin position="28"/>
        <end position="760"/>
    </location>
</feature>
<evidence type="ECO:0000313" key="5">
    <source>
        <dbReference type="EMBL" id="MDN5213469.1"/>
    </source>
</evidence>
<dbReference type="SMART" id="SM00560">
    <property type="entry name" value="LamGL"/>
    <property type="match status" value="1"/>
</dbReference>
<gene>
    <name evidence="5" type="ORF">QQ020_15470</name>
</gene>
<dbReference type="Pfam" id="PF13385">
    <property type="entry name" value="Laminin_G_3"/>
    <property type="match status" value="1"/>
</dbReference>
<comment type="caution">
    <text evidence="5">The sequence shown here is derived from an EMBL/GenBank/DDBJ whole genome shotgun (WGS) entry which is preliminary data.</text>
</comment>
<protein>
    <recommendedName>
        <fullName evidence="4">LamG-like jellyroll fold domain-containing protein</fullName>
    </recommendedName>
</protein>
<dbReference type="InterPro" id="IPR013320">
    <property type="entry name" value="ConA-like_dom_sf"/>
</dbReference>
<evidence type="ECO:0000256" key="1">
    <source>
        <dbReference type="ARBA" id="ARBA00022729"/>
    </source>
</evidence>
<evidence type="ECO:0000313" key="6">
    <source>
        <dbReference type="Proteomes" id="UP001172083"/>
    </source>
</evidence>
<reference evidence="5" key="1">
    <citation type="submission" date="2023-06" db="EMBL/GenBank/DDBJ databases">
        <title>Genomic of Agaribacillus aureum.</title>
        <authorList>
            <person name="Wang G."/>
        </authorList>
    </citation>
    <scope>NUCLEOTIDE SEQUENCE</scope>
    <source>
        <strain evidence="5">BMA12</strain>
    </source>
</reference>
<evidence type="ECO:0000256" key="3">
    <source>
        <dbReference type="SAM" id="SignalP"/>
    </source>
</evidence>
<dbReference type="InterPro" id="IPR051677">
    <property type="entry name" value="AfsR-DnrI-RedD_regulator"/>
</dbReference>
<organism evidence="5 6">
    <name type="scientific">Agaribacillus aureus</name>
    <dbReference type="NCBI Taxonomy" id="3051825"/>
    <lineage>
        <taxon>Bacteria</taxon>
        <taxon>Pseudomonadati</taxon>
        <taxon>Bacteroidota</taxon>
        <taxon>Cytophagia</taxon>
        <taxon>Cytophagales</taxon>
        <taxon>Splendidivirgaceae</taxon>
        <taxon>Agaribacillus</taxon>
    </lineage>
</organism>
<dbReference type="Gene3D" id="2.60.120.200">
    <property type="match status" value="1"/>
</dbReference>
<dbReference type="RefSeq" id="WP_346758807.1">
    <property type="nucleotide sequence ID" value="NZ_JAUJEB010000003.1"/>
</dbReference>
<dbReference type="PANTHER" id="PTHR35807:SF1">
    <property type="entry name" value="TRANSCRIPTIONAL REGULATOR REDD"/>
    <property type="match status" value="1"/>
</dbReference>
<feature type="signal peptide" evidence="3">
    <location>
        <begin position="1"/>
        <end position="27"/>
    </location>
</feature>
<name>A0ABT8L6U6_9BACT</name>
<feature type="domain" description="LamG-like jellyroll fold" evidence="4">
    <location>
        <begin position="332"/>
        <end position="454"/>
    </location>
</feature>
<dbReference type="EMBL" id="JAUJEB010000003">
    <property type="protein sequence ID" value="MDN5213469.1"/>
    <property type="molecule type" value="Genomic_DNA"/>
</dbReference>
<dbReference type="SUPFAM" id="SSF49899">
    <property type="entry name" value="Concanavalin A-like lectins/glucanases"/>
    <property type="match status" value="1"/>
</dbReference>
<dbReference type="InterPro" id="IPR006558">
    <property type="entry name" value="LamG-like"/>
</dbReference>
<accession>A0ABT8L6U6</accession>
<proteinExistence type="predicted"/>
<keyword evidence="6" id="KW-1185">Reference proteome</keyword>